<keyword evidence="3" id="KW-1185">Reference proteome</keyword>
<dbReference type="AlphaFoldDB" id="A0A3A8HBJ9"/>
<dbReference type="RefSeq" id="WP_120545873.1">
    <property type="nucleotide sequence ID" value="NZ_RAVZ01000620.1"/>
</dbReference>
<feature type="region of interest" description="Disordered" evidence="1">
    <location>
        <begin position="78"/>
        <end position="107"/>
    </location>
</feature>
<comment type="caution">
    <text evidence="2">The sequence shown here is derived from an EMBL/GenBank/DDBJ whole genome shotgun (WGS) entry which is preliminary data.</text>
</comment>
<protein>
    <submittedName>
        <fullName evidence="2">Uncharacterized protein</fullName>
    </submittedName>
</protein>
<organism evidence="2 3">
    <name type="scientific">Corallococcus terminator</name>
    <dbReference type="NCBI Taxonomy" id="2316733"/>
    <lineage>
        <taxon>Bacteria</taxon>
        <taxon>Pseudomonadati</taxon>
        <taxon>Myxococcota</taxon>
        <taxon>Myxococcia</taxon>
        <taxon>Myxococcales</taxon>
        <taxon>Cystobacterineae</taxon>
        <taxon>Myxococcaceae</taxon>
        <taxon>Corallococcus</taxon>
    </lineage>
</organism>
<accession>A0A3A8HBJ9</accession>
<sequence length="107" mass="11653">MPVTLTTALAASLRRVLETADVYAEACVALDAAHRARKSPAGHASAEQKRYRDALDVMLNARRAVADGARELAGNTDVRNVLGMPPQPLRAAPNPKRAKKRRAQKWN</sequence>
<evidence type="ECO:0000313" key="2">
    <source>
        <dbReference type="EMBL" id="RKG68088.1"/>
    </source>
</evidence>
<feature type="compositionally biased region" description="Basic residues" evidence="1">
    <location>
        <begin position="96"/>
        <end position="107"/>
    </location>
</feature>
<dbReference type="EMBL" id="RAVZ01000620">
    <property type="protein sequence ID" value="RKG68088.1"/>
    <property type="molecule type" value="Genomic_DNA"/>
</dbReference>
<gene>
    <name evidence="2" type="ORF">D7V88_40845</name>
</gene>
<proteinExistence type="predicted"/>
<name>A0A3A8HBJ9_9BACT</name>
<evidence type="ECO:0000256" key="1">
    <source>
        <dbReference type="SAM" id="MobiDB-lite"/>
    </source>
</evidence>
<dbReference type="Proteomes" id="UP000268094">
    <property type="component" value="Unassembled WGS sequence"/>
</dbReference>
<reference evidence="3" key="1">
    <citation type="submission" date="2018-09" db="EMBL/GenBank/DDBJ databases">
        <authorList>
            <person name="Livingstone P.G."/>
            <person name="Whitworth D.E."/>
        </authorList>
    </citation>
    <scope>NUCLEOTIDE SEQUENCE [LARGE SCALE GENOMIC DNA]</scope>
    <source>
        <strain evidence="3">CA054A</strain>
    </source>
</reference>
<evidence type="ECO:0000313" key="3">
    <source>
        <dbReference type="Proteomes" id="UP000268094"/>
    </source>
</evidence>